<proteinExistence type="predicted"/>
<organism evidence="2 3">
    <name type="scientific">Saltatorellus ferox</name>
    <dbReference type="NCBI Taxonomy" id="2528018"/>
    <lineage>
        <taxon>Bacteria</taxon>
        <taxon>Pseudomonadati</taxon>
        <taxon>Planctomycetota</taxon>
        <taxon>Planctomycetia</taxon>
        <taxon>Planctomycetia incertae sedis</taxon>
        <taxon>Saltatorellus</taxon>
    </lineage>
</organism>
<protein>
    <submittedName>
        <fullName evidence="2">Uncharacterized protein</fullName>
    </submittedName>
</protein>
<sequence length="407" mass="43781" precursor="true">MLCVTLAALALAAPDPILSSAPAVLPHVGSYSLSEIHVRRHAVQVQLRCQVLSLGEVIGPFDPDLDGNMEPGELEAHVDAIASYIAEHYRVVPGAESLEAAADPGRALKVTSSLVVEAPPALDPMNEVSQWIDVVLDFSVPEDQEFRNLGVYLDLFQVTSPQHRDSSAVVWNGLELSAWQFAAGSEAHVFEATDEMLARNEHPILRFARAGALRATRALDVVLLVLLFVAAARRGSRGSALLSAGLFLAFAAAGMVLAPRADLLPQHVRFLQLTVPLALSYVGLDDLLHNRGRTRILETSVFGIALGGREATRLAPDLSREAGAGEPLMGFALGWTVVLFAFAVALSWVLMDRSASRETVRRVEEGRNEESPAELASGAYSARPLRATLDVAAIGAGLWFFWVAFRA</sequence>
<gene>
    <name evidence="2" type="ORF">Poly30_30550</name>
</gene>
<feature type="transmembrane region" description="Helical" evidence="1">
    <location>
        <begin position="239"/>
        <end position="258"/>
    </location>
</feature>
<feature type="transmembrane region" description="Helical" evidence="1">
    <location>
        <begin position="328"/>
        <end position="351"/>
    </location>
</feature>
<keyword evidence="1" id="KW-1133">Transmembrane helix</keyword>
<evidence type="ECO:0000256" key="1">
    <source>
        <dbReference type="SAM" id="Phobius"/>
    </source>
</evidence>
<name>A0A518ETW5_9BACT</name>
<evidence type="ECO:0000313" key="3">
    <source>
        <dbReference type="Proteomes" id="UP000320390"/>
    </source>
</evidence>
<keyword evidence="1" id="KW-0472">Membrane</keyword>
<keyword evidence="3" id="KW-1185">Reference proteome</keyword>
<accession>A0A518ETW5</accession>
<dbReference type="EMBL" id="CP036434">
    <property type="protein sequence ID" value="QDV07529.1"/>
    <property type="molecule type" value="Genomic_DNA"/>
</dbReference>
<keyword evidence="1" id="KW-0812">Transmembrane</keyword>
<reference evidence="2 3" key="1">
    <citation type="submission" date="2019-02" db="EMBL/GenBank/DDBJ databases">
        <title>Deep-cultivation of Planctomycetes and their phenomic and genomic characterization uncovers novel biology.</title>
        <authorList>
            <person name="Wiegand S."/>
            <person name="Jogler M."/>
            <person name="Boedeker C."/>
            <person name="Pinto D."/>
            <person name="Vollmers J."/>
            <person name="Rivas-Marin E."/>
            <person name="Kohn T."/>
            <person name="Peeters S.H."/>
            <person name="Heuer A."/>
            <person name="Rast P."/>
            <person name="Oberbeckmann S."/>
            <person name="Bunk B."/>
            <person name="Jeske O."/>
            <person name="Meyerdierks A."/>
            <person name="Storesund J.E."/>
            <person name="Kallscheuer N."/>
            <person name="Luecker S."/>
            <person name="Lage O.M."/>
            <person name="Pohl T."/>
            <person name="Merkel B.J."/>
            <person name="Hornburger P."/>
            <person name="Mueller R.-W."/>
            <person name="Bruemmer F."/>
            <person name="Labrenz M."/>
            <person name="Spormann A.M."/>
            <person name="Op den Camp H."/>
            <person name="Overmann J."/>
            <person name="Amann R."/>
            <person name="Jetten M.S.M."/>
            <person name="Mascher T."/>
            <person name="Medema M.H."/>
            <person name="Devos D.P."/>
            <person name="Kaster A.-K."/>
            <person name="Ovreas L."/>
            <person name="Rohde M."/>
            <person name="Galperin M.Y."/>
            <person name="Jogler C."/>
        </authorList>
    </citation>
    <scope>NUCLEOTIDE SEQUENCE [LARGE SCALE GENOMIC DNA]</scope>
    <source>
        <strain evidence="2 3">Poly30</strain>
    </source>
</reference>
<dbReference type="Proteomes" id="UP000320390">
    <property type="component" value="Chromosome"/>
</dbReference>
<feature type="transmembrane region" description="Helical" evidence="1">
    <location>
        <begin position="215"/>
        <end position="232"/>
    </location>
</feature>
<evidence type="ECO:0000313" key="2">
    <source>
        <dbReference type="EMBL" id="QDV07529.1"/>
    </source>
</evidence>
<dbReference type="AlphaFoldDB" id="A0A518ETW5"/>